<dbReference type="GO" id="GO:0009037">
    <property type="term" value="F:tyrosine-based site-specific recombinase activity"/>
    <property type="evidence" value="ECO:0007669"/>
    <property type="project" value="UniProtKB-UniRule"/>
</dbReference>
<dbReference type="InterPro" id="IPR002104">
    <property type="entry name" value="Integrase_catalytic"/>
</dbReference>
<evidence type="ECO:0000256" key="6">
    <source>
        <dbReference type="ARBA" id="ARBA00022908"/>
    </source>
</evidence>
<dbReference type="EMBL" id="JACRSR010000001">
    <property type="protein sequence ID" value="MBC8531181.1"/>
    <property type="molecule type" value="Genomic_DNA"/>
</dbReference>
<feature type="active site" evidence="10">
    <location>
        <position position="242"/>
    </location>
</feature>
<comment type="caution">
    <text evidence="10">Lacks conserved residue(s) required for the propagation of feature annotation.</text>
</comment>
<name>A0A926D434_9FIRM</name>
<dbReference type="NCBIfam" id="TIGR02225">
    <property type="entry name" value="recomb_XerD"/>
    <property type="match status" value="1"/>
</dbReference>
<feature type="active site" description="O-(3'-phospho-DNA)-tyrosine intermediate" evidence="10">
    <location>
        <position position="274"/>
    </location>
</feature>
<comment type="function">
    <text evidence="10">Site-specific tyrosine recombinase, which acts by catalyzing the cutting and rejoining of the recombining DNA molecules. The XerC-XerD complex is essential to convert dimers of the bacterial chromosome into monomers to permit their segregation at cell division. It also contributes to the segregational stability of plasmids.</text>
</comment>
<keyword evidence="6 10" id="KW-0229">DNA integration</keyword>
<dbReference type="InterPro" id="IPR004107">
    <property type="entry name" value="Integrase_SAM-like_N"/>
</dbReference>
<feature type="active site" evidence="10">
    <location>
        <position position="265"/>
    </location>
</feature>
<dbReference type="InterPro" id="IPR023009">
    <property type="entry name" value="Tyrosine_recombinase_XerC/XerD"/>
</dbReference>
<dbReference type="CDD" id="cd00798">
    <property type="entry name" value="INT_XerDC_C"/>
    <property type="match status" value="1"/>
</dbReference>
<comment type="subunit">
    <text evidence="10">Forms a cyclic heterotetrameric complex composed of two molecules of XerC and two molecules of XerD.</text>
</comment>
<feature type="domain" description="Core-binding (CB)" evidence="12">
    <location>
        <begin position="1"/>
        <end position="84"/>
    </location>
</feature>
<comment type="subcellular location">
    <subcellularLocation>
        <location evidence="1 10">Cytoplasm</location>
    </subcellularLocation>
</comment>
<dbReference type="InterPro" id="IPR010998">
    <property type="entry name" value="Integrase_recombinase_N"/>
</dbReference>
<dbReference type="InterPro" id="IPR050090">
    <property type="entry name" value="Tyrosine_recombinase_XerCD"/>
</dbReference>
<dbReference type="GO" id="GO:0003677">
    <property type="term" value="F:DNA binding"/>
    <property type="evidence" value="ECO:0007669"/>
    <property type="project" value="UniProtKB-UniRule"/>
</dbReference>
<dbReference type="HAMAP" id="MF_01808">
    <property type="entry name" value="Recomb_XerC_XerD"/>
    <property type="match status" value="1"/>
</dbReference>
<dbReference type="InterPro" id="IPR011932">
    <property type="entry name" value="Recomb_XerD"/>
</dbReference>
<feature type="domain" description="Tyr recombinase" evidence="11">
    <location>
        <begin position="105"/>
        <end position="287"/>
    </location>
</feature>
<keyword evidence="5 10" id="KW-0159">Chromosome partition</keyword>
<keyword evidence="8 10" id="KW-0233">DNA recombination</keyword>
<evidence type="ECO:0000256" key="4">
    <source>
        <dbReference type="ARBA" id="ARBA00022618"/>
    </source>
</evidence>
<evidence type="ECO:0000313" key="13">
    <source>
        <dbReference type="EMBL" id="MBC8531181.1"/>
    </source>
</evidence>
<dbReference type="Pfam" id="PF00589">
    <property type="entry name" value="Phage_integrase"/>
    <property type="match status" value="1"/>
</dbReference>
<comment type="similarity">
    <text evidence="10">Belongs to the 'phage' integrase family. XerC subfamily.</text>
</comment>
<evidence type="ECO:0000256" key="10">
    <source>
        <dbReference type="HAMAP-Rule" id="MF_01808"/>
    </source>
</evidence>
<feature type="active site" evidence="10">
    <location>
        <position position="145"/>
    </location>
</feature>
<dbReference type="SUPFAM" id="SSF56349">
    <property type="entry name" value="DNA breaking-rejoining enzymes"/>
    <property type="match status" value="1"/>
</dbReference>
<dbReference type="InterPro" id="IPR044068">
    <property type="entry name" value="CB"/>
</dbReference>
<feature type="active site" evidence="10">
    <location>
        <position position="239"/>
    </location>
</feature>
<comment type="similarity">
    <text evidence="2">Belongs to the 'phage' integrase family. XerD subfamily.</text>
</comment>
<dbReference type="Gene3D" id="1.10.150.130">
    <property type="match status" value="1"/>
</dbReference>
<dbReference type="PANTHER" id="PTHR30349">
    <property type="entry name" value="PHAGE INTEGRASE-RELATED"/>
    <property type="match status" value="1"/>
</dbReference>
<dbReference type="NCBIfam" id="NF001399">
    <property type="entry name" value="PRK00283.1"/>
    <property type="match status" value="1"/>
</dbReference>
<organism evidence="13 14">
    <name type="scientific">Gehongia tenuis</name>
    <dbReference type="NCBI Taxonomy" id="2763655"/>
    <lineage>
        <taxon>Bacteria</taxon>
        <taxon>Bacillati</taxon>
        <taxon>Bacillota</taxon>
        <taxon>Clostridia</taxon>
        <taxon>Christensenellales</taxon>
        <taxon>Christensenellaceae</taxon>
        <taxon>Gehongia</taxon>
    </lineage>
</organism>
<dbReference type="RefSeq" id="WP_249315315.1">
    <property type="nucleotide sequence ID" value="NZ_JACRSR010000001.1"/>
</dbReference>
<dbReference type="GO" id="GO:0007059">
    <property type="term" value="P:chromosome segregation"/>
    <property type="evidence" value="ECO:0007669"/>
    <property type="project" value="UniProtKB-UniRule"/>
</dbReference>
<dbReference type="InterPro" id="IPR013762">
    <property type="entry name" value="Integrase-like_cat_sf"/>
</dbReference>
<reference evidence="13" key="1">
    <citation type="submission" date="2020-08" db="EMBL/GenBank/DDBJ databases">
        <title>Genome public.</title>
        <authorList>
            <person name="Liu C."/>
            <person name="Sun Q."/>
        </authorList>
    </citation>
    <scope>NUCLEOTIDE SEQUENCE</scope>
    <source>
        <strain evidence="13">NSJ-53</strain>
    </source>
</reference>
<proteinExistence type="inferred from homology"/>
<protein>
    <recommendedName>
        <fullName evidence="10">Tyrosine recombinase XerC</fullName>
    </recommendedName>
</protein>
<keyword evidence="9 10" id="KW-0131">Cell cycle</keyword>
<evidence type="ECO:0000256" key="7">
    <source>
        <dbReference type="ARBA" id="ARBA00023125"/>
    </source>
</evidence>
<dbReference type="AlphaFoldDB" id="A0A926D434"/>
<dbReference type="PROSITE" id="PS51898">
    <property type="entry name" value="TYR_RECOMBINASE"/>
    <property type="match status" value="1"/>
</dbReference>
<keyword evidence="3 10" id="KW-0963">Cytoplasm</keyword>
<comment type="caution">
    <text evidence="13">The sequence shown here is derived from an EMBL/GenBank/DDBJ whole genome shotgun (WGS) entry which is preliminary data.</text>
</comment>
<keyword evidence="4 10" id="KW-0132">Cell division</keyword>
<dbReference type="Gene3D" id="1.10.443.10">
    <property type="entry name" value="Intergrase catalytic core"/>
    <property type="match status" value="1"/>
</dbReference>
<dbReference type="NCBIfam" id="NF040815">
    <property type="entry name" value="recomb_XerA_Arch"/>
    <property type="match status" value="1"/>
</dbReference>
<evidence type="ECO:0000256" key="1">
    <source>
        <dbReference type="ARBA" id="ARBA00004496"/>
    </source>
</evidence>
<evidence type="ECO:0000256" key="9">
    <source>
        <dbReference type="ARBA" id="ARBA00023306"/>
    </source>
</evidence>
<sequence>MDRILEKFCTYLAKEKQVSTNTLECYGRDVRQYLDYLTAEKMSYVDVNQDDVMNYVDSLRAQGVSNATLLRKFSSLRGFFQFLTGSGLIASDPTAQIKLPRSEKKLPKAMSTQDVNNLLNQPNPDEVKGLRDKCMLELLYATGIRVTELIELNVEDILLPLHMIRCNTGDKRRTIPIGSVAIKYLTQYLQKSRTKLVKDPEERALFINLQGSRLTRQGFWKIIKYYAQKAHIEGDITPHTLRHSFAVHLLDNGADIHAVQEMLGHADISTTQVYIKMLGGHLSEVYKKAHPRA</sequence>
<evidence type="ECO:0000259" key="12">
    <source>
        <dbReference type="PROSITE" id="PS51900"/>
    </source>
</evidence>
<dbReference type="InterPro" id="IPR011010">
    <property type="entry name" value="DNA_brk_join_enz"/>
</dbReference>
<keyword evidence="14" id="KW-1185">Reference proteome</keyword>
<evidence type="ECO:0000256" key="8">
    <source>
        <dbReference type="ARBA" id="ARBA00023172"/>
    </source>
</evidence>
<keyword evidence="7 10" id="KW-0238">DNA-binding</keyword>
<dbReference type="Pfam" id="PF02899">
    <property type="entry name" value="Phage_int_SAM_1"/>
    <property type="match status" value="1"/>
</dbReference>
<gene>
    <name evidence="13" type="primary">xerD</name>
    <name evidence="10" type="synonym">xerC</name>
    <name evidence="13" type="ORF">H8696_04880</name>
</gene>
<dbReference type="GO" id="GO:0006313">
    <property type="term" value="P:DNA transposition"/>
    <property type="evidence" value="ECO:0007669"/>
    <property type="project" value="UniProtKB-UniRule"/>
</dbReference>
<accession>A0A926D434</accession>
<evidence type="ECO:0000259" key="11">
    <source>
        <dbReference type="PROSITE" id="PS51898"/>
    </source>
</evidence>
<dbReference type="Proteomes" id="UP000623172">
    <property type="component" value="Unassembled WGS sequence"/>
</dbReference>
<dbReference type="PANTHER" id="PTHR30349:SF81">
    <property type="entry name" value="TYROSINE RECOMBINASE XERC"/>
    <property type="match status" value="1"/>
</dbReference>
<dbReference type="GO" id="GO:0051301">
    <property type="term" value="P:cell division"/>
    <property type="evidence" value="ECO:0007669"/>
    <property type="project" value="UniProtKB-KW"/>
</dbReference>
<dbReference type="GO" id="GO:0005737">
    <property type="term" value="C:cytoplasm"/>
    <property type="evidence" value="ECO:0007669"/>
    <property type="project" value="UniProtKB-SubCell"/>
</dbReference>
<evidence type="ECO:0000256" key="2">
    <source>
        <dbReference type="ARBA" id="ARBA00010450"/>
    </source>
</evidence>
<evidence type="ECO:0000256" key="5">
    <source>
        <dbReference type="ARBA" id="ARBA00022829"/>
    </source>
</evidence>
<evidence type="ECO:0000256" key="3">
    <source>
        <dbReference type="ARBA" id="ARBA00022490"/>
    </source>
</evidence>
<evidence type="ECO:0000313" key="14">
    <source>
        <dbReference type="Proteomes" id="UP000623172"/>
    </source>
</evidence>
<dbReference type="PROSITE" id="PS51900">
    <property type="entry name" value="CB"/>
    <property type="match status" value="1"/>
</dbReference>